<sequence length="202" mass="22934">MYAVGEWFDRLPPRVQDRVWEAEFCRFIDMLPMVQERTVPASIIVVIEQWMDTTHTFHLPFGKMTITPMDFTTITGLPFGGLSIVFDDQLRTLDRLDLRESLRAAVGIEPIIFDKRVLYESIISHYEAMPQDCVAGMDMDVQPELFCFTCSRLPYSQIMQVEVGGAQRGGHASRGAGHRPVVIEEIEDSNSEDSKEIASIMS</sequence>
<protein>
    <recommendedName>
        <fullName evidence="1">Aminotransferase-like plant mobile domain-containing protein</fullName>
    </recommendedName>
</protein>
<feature type="domain" description="Aminotransferase-like plant mobile" evidence="1">
    <location>
        <begin position="41"/>
        <end position="90"/>
    </location>
</feature>
<dbReference type="Proteomes" id="UP000027138">
    <property type="component" value="Unassembled WGS sequence"/>
</dbReference>
<evidence type="ECO:0000313" key="2">
    <source>
        <dbReference type="EMBL" id="KDP30104.1"/>
    </source>
</evidence>
<accession>A0A067KE19</accession>
<organism evidence="2 3">
    <name type="scientific">Jatropha curcas</name>
    <name type="common">Barbados nut</name>
    <dbReference type="NCBI Taxonomy" id="180498"/>
    <lineage>
        <taxon>Eukaryota</taxon>
        <taxon>Viridiplantae</taxon>
        <taxon>Streptophyta</taxon>
        <taxon>Embryophyta</taxon>
        <taxon>Tracheophyta</taxon>
        <taxon>Spermatophyta</taxon>
        <taxon>Magnoliopsida</taxon>
        <taxon>eudicotyledons</taxon>
        <taxon>Gunneridae</taxon>
        <taxon>Pentapetalae</taxon>
        <taxon>rosids</taxon>
        <taxon>fabids</taxon>
        <taxon>Malpighiales</taxon>
        <taxon>Euphorbiaceae</taxon>
        <taxon>Crotonoideae</taxon>
        <taxon>Jatropheae</taxon>
        <taxon>Jatropha</taxon>
    </lineage>
</organism>
<reference evidence="2 3" key="1">
    <citation type="journal article" date="2014" name="PLoS ONE">
        <title>Global Analysis of Gene Expression Profiles in Physic Nut (Jatropha curcas L.) Seedlings Exposed to Salt Stress.</title>
        <authorList>
            <person name="Zhang L."/>
            <person name="Zhang C."/>
            <person name="Wu P."/>
            <person name="Chen Y."/>
            <person name="Li M."/>
            <person name="Jiang H."/>
            <person name="Wu G."/>
        </authorList>
    </citation>
    <scope>NUCLEOTIDE SEQUENCE [LARGE SCALE GENOMIC DNA]</scope>
    <source>
        <strain evidence="3">cv. GZQX0401</strain>
        <tissue evidence="2">Young leaves</tissue>
    </source>
</reference>
<proteinExistence type="predicted"/>
<dbReference type="EMBL" id="KK914707">
    <property type="protein sequence ID" value="KDP30104.1"/>
    <property type="molecule type" value="Genomic_DNA"/>
</dbReference>
<name>A0A067KE19_JATCU</name>
<dbReference type="AlphaFoldDB" id="A0A067KE19"/>
<dbReference type="Pfam" id="PF10536">
    <property type="entry name" value="PMD"/>
    <property type="match status" value="1"/>
</dbReference>
<keyword evidence="3" id="KW-1185">Reference proteome</keyword>
<dbReference type="OrthoDB" id="1421598at2759"/>
<evidence type="ECO:0000313" key="3">
    <source>
        <dbReference type="Proteomes" id="UP000027138"/>
    </source>
</evidence>
<gene>
    <name evidence="2" type="ORF">JCGZ_18236</name>
</gene>
<dbReference type="InterPro" id="IPR019557">
    <property type="entry name" value="AminoTfrase-like_pln_mobile"/>
</dbReference>
<evidence type="ECO:0000259" key="1">
    <source>
        <dbReference type="Pfam" id="PF10536"/>
    </source>
</evidence>